<keyword evidence="1" id="KW-1133">Transmembrane helix</keyword>
<feature type="transmembrane region" description="Helical" evidence="1">
    <location>
        <begin position="158"/>
        <end position="178"/>
    </location>
</feature>
<comment type="caution">
    <text evidence="2">The sequence shown here is derived from an EMBL/GenBank/DDBJ whole genome shotgun (WGS) entry which is preliminary data.</text>
</comment>
<dbReference type="Pfam" id="PF06532">
    <property type="entry name" value="NrsF"/>
    <property type="match status" value="1"/>
</dbReference>
<evidence type="ECO:0000313" key="3">
    <source>
        <dbReference type="Proteomes" id="UP000249577"/>
    </source>
</evidence>
<keyword evidence="1" id="KW-0472">Membrane</keyword>
<protein>
    <submittedName>
        <fullName evidence="2">DUF1109 domain-containing protein</fullName>
    </submittedName>
</protein>
<feature type="transmembrane region" description="Helical" evidence="1">
    <location>
        <begin position="91"/>
        <end position="114"/>
    </location>
</feature>
<feature type="transmembrane region" description="Helical" evidence="1">
    <location>
        <begin position="27"/>
        <end position="48"/>
    </location>
</feature>
<proteinExistence type="predicted"/>
<name>A0A2W5KDM8_ANCNO</name>
<feature type="transmembrane region" description="Helical" evidence="1">
    <location>
        <begin position="190"/>
        <end position="211"/>
    </location>
</feature>
<dbReference type="EMBL" id="QFPN01000008">
    <property type="protein sequence ID" value="PZQ12995.1"/>
    <property type="molecule type" value="Genomic_DNA"/>
</dbReference>
<feature type="transmembrane region" description="Helical" evidence="1">
    <location>
        <begin position="60"/>
        <end position="79"/>
    </location>
</feature>
<gene>
    <name evidence="2" type="ORF">DI565_15100</name>
</gene>
<evidence type="ECO:0000313" key="2">
    <source>
        <dbReference type="EMBL" id="PZQ12995.1"/>
    </source>
</evidence>
<accession>A0A2W5KDM8</accession>
<evidence type="ECO:0000256" key="1">
    <source>
        <dbReference type="SAM" id="Phobius"/>
    </source>
</evidence>
<dbReference type="Proteomes" id="UP000249577">
    <property type="component" value="Unassembled WGS sequence"/>
</dbReference>
<keyword evidence="1" id="KW-0812">Transmembrane</keyword>
<dbReference type="AlphaFoldDB" id="A0A2W5KDM8"/>
<dbReference type="InterPro" id="IPR009495">
    <property type="entry name" value="NrsF"/>
</dbReference>
<organism evidence="2 3">
    <name type="scientific">Ancylobacter novellus</name>
    <name type="common">Thiobacillus novellus</name>
    <dbReference type="NCBI Taxonomy" id="921"/>
    <lineage>
        <taxon>Bacteria</taxon>
        <taxon>Pseudomonadati</taxon>
        <taxon>Pseudomonadota</taxon>
        <taxon>Alphaproteobacteria</taxon>
        <taxon>Hyphomicrobiales</taxon>
        <taxon>Xanthobacteraceae</taxon>
        <taxon>Ancylobacter</taxon>
    </lineage>
</organism>
<feature type="transmembrane region" description="Helical" evidence="1">
    <location>
        <begin position="126"/>
        <end position="149"/>
    </location>
</feature>
<sequence>MRTEELIVALSADAATPPRRLTPAFRAALVVAALSAGLVFAGVLGVRPDIAQAASSSPRFLLKFVLTVALGAAAGALAMRLARPGAGAKAGVVALLAVAALVVAAVAVELVVVPREAWEARLFGRNWLLCLVNVPLLSALPLATLLVALRRGAPDRPAALGAAAGLLAGSIGAAFYAAHCTDDSPLFVAAWYSLGIGVMTALGAALGARLLRW</sequence>
<reference evidence="2 3" key="1">
    <citation type="submission" date="2017-08" db="EMBL/GenBank/DDBJ databases">
        <title>Infants hospitalized years apart are colonized by the same room-sourced microbial strains.</title>
        <authorList>
            <person name="Brooks B."/>
            <person name="Olm M.R."/>
            <person name="Firek B.A."/>
            <person name="Baker R."/>
            <person name="Thomas B.C."/>
            <person name="Morowitz M.J."/>
            <person name="Banfield J.F."/>
        </authorList>
    </citation>
    <scope>NUCLEOTIDE SEQUENCE [LARGE SCALE GENOMIC DNA]</scope>
    <source>
        <strain evidence="2">S2_005_003_R2_43</strain>
    </source>
</reference>